<evidence type="ECO:0000256" key="4">
    <source>
        <dbReference type="ARBA" id="ARBA00023136"/>
    </source>
</evidence>
<evidence type="ECO:0000256" key="3">
    <source>
        <dbReference type="ARBA" id="ARBA00022989"/>
    </source>
</evidence>
<protein>
    <submittedName>
        <fullName evidence="7">Vacuolar transporter chaperone 4</fullName>
    </submittedName>
</protein>
<dbReference type="AlphaFoldDB" id="A0A1R1PW07"/>
<feature type="compositionally biased region" description="Polar residues" evidence="5">
    <location>
        <begin position="116"/>
        <end position="130"/>
    </location>
</feature>
<dbReference type="InterPro" id="IPR051572">
    <property type="entry name" value="VTC_Complex_Subunit"/>
</dbReference>
<proteinExistence type="predicted"/>
<feature type="region of interest" description="Disordered" evidence="5">
    <location>
        <begin position="101"/>
        <end position="130"/>
    </location>
</feature>
<dbReference type="PANTHER" id="PTHR46140">
    <property type="entry name" value="VACUOLAR TRANSPORTER CHAPERONE 1-RELATED"/>
    <property type="match status" value="1"/>
</dbReference>
<keyword evidence="2 6" id="KW-0812">Transmembrane</keyword>
<dbReference type="PANTHER" id="PTHR46140:SF1">
    <property type="entry name" value="VACUOLAR TRANSPORTER CHAPERONE COMPLEX SUBUNIT 4-RELATED"/>
    <property type="match status" value="1"/>
</dbReference>
<sequence>MELKKKYPISDEDITDRVIVRRLMKIYLFLQDRGAGEIEVGHADINRNNDTFEAVVTGWVDPSRADIVVQNLLQHMEYYTDEEINETNFCGELNIDNSHYKNSTDSDKVKKENVLPNYQRSPDASSDEGNISLANLQPVGYYTMYFDKNLDIYHELIDGRKKVKAVKIRWRSEDPMMTANLAHPSCSIPPEYAENSSNNLFDSSVLDSSKTDDTFLEKIKNQAIENDKYVSIEMETVPEWWSGEISFVDRVFIPLDGVGDFLTSEYRVGKRRGKIGGNNRISLQNAQPYKIFQQIQRKIIIEKLAATLLTHANYMYFRDKANDPSVLVEVMMDLKVTRKDNMDGVDRIGDFWKHVTAEDNASNPSMSFPERDSVFFRPMVIKITLKEKKWPTWLYDMVFHNENIYWTFGFNAYVYGVAMLVEQYTTKLPYWCFEAGHPSISLIPYNSDYSRNSSDGSGGNSLKSVDMGPQGASYDPPAYDHACSSQKIGKNKFQLADFNPHYPNTPGVLLPNVEQGSVPTDTADIILSKTSFGKKNGRGYSSEIQLSGRPHFNNKSIGDMRSVTIPYNALRHSSVPMYLSVEANESNYANLKLLSSSKDVKRKLTGEKHFLIRHNSGPSYQSISVDANSSGSTQDFIVATNHNRNSSYRIARTIRFGFVLVLLVYTVTTLVIYIAGIQVPWHPWCKKHTSDWSV</sequence>
<evidence type="ECO:0000256" key="5">
    <source>
        <dbReference type="SAM" id="MobiDB-lite"/>
    </source>
</evidence>
<dbReference type="OrthoDB" id="5566576at2759"/>
<dbReference type="Proteomes" id="UP000188320">
    <property type="component" value="Unassembled WGS sequence"/>
</dbReference>
<reference evidence="8" key="1">
    <citation type="submission" date="2017-01" db="EMBL/GenBank/DDBJ databases">
        <authorList>
            <person name="Wang Y."/>
            <person name="White M."/>
            <person name="Kvist S."/>
            <person name="Moncalvo J.-M."/>
        </authorList>
    </citation>
    <scope>NUCLEOTIDE SEQUENCE [LARGE SCALE GENOMIC DNA]</scope>
    <source>
        <strain evidence="8">COL-18-3</strain>
    </source>
</reference>
<keyword evidence="8" id="KW-1185">Reference proteome</keyword>
<evidence type="ECO:0000256" key="2">
    <source>
        <dbReference type="ARBA" id="ARBA00022692"/>
    </source>
</evidence>
<evidence type="ECO:0000313" key="8">
    <source>
        <dbReference type="Proteomes" id="UP000188320"/>
    </source>
</evidence>
<dbReference type="GO" id="GO:0012505">
    <property type="term" value="C:endomembrane system"/>
    <property type="evidence" value="ECO:0007669"/>
    <property type="project" value="UniProtKB-SubCell"/>
</dbReference>
<dbReference type="Gene3D" id="3.20.100.30">
    <property type="entry name" value="VTC, catalytic tunnel domain"/>
    <property type="match status" value="1"/>
</dbReference>
<evidence type="ECO:0000256" key="6">
    <source>
        <dbReference type="SAM" id="Phobius"/>
    </source>
</evidence>
<accession>A0A1R1PW07</accession>
<feature type="transmembrane region" description="Helical" evidence="6">
    <location>
        <begin position="656"/>
        <end position="677"/>
    </location>
</feature>
<evidence type="ECO:0000313" key="7">
    <source>
        <dbReference type="EMBL" id="OMH85092.1"/>
    </source>
</evidence>
<feature type="compositionally biased region" description="Basic and acidic residues" evidence="5">
    <location>
        <begin position="101"/>
        <end position="113"/>
    </location>
</feature>
<organism evidence="7 8">
    <name type="scientific">Zancudomyces culisetae</name>
    <name type="common">Gut fungus</name>
    <name type="synonym">Smittium culisetae</name>
    <dbReference type="NCBI Taxonomy" id="1213189"/>
    <lineage>
        <taxon>Eukaryota</taxon>
        <taxon>Fungi</taxon>
        <taxon>Fungi incertae sedis</taxon>
        <taxon>Zoopagomycota</taxon>
        <taxon>Kickxellomycotina</taxon>
        <taxon>Harpellomycetes</taxon>
        <taxon>Harpellales</taxon>
        <taxon>Legeriomycetaceae</taxon>
        <taxon>Zancudomyces</taxon>
    </lineage>
</organism>
<evidence type="ECO:0000256" key="1">
    <source>
        <dbReference type="ARBA" id="ARBA00004127"/>
    </source>
</evidence>
<comment type="subcellular location">
    <subcellularLocation>
        <location evidence="1">Endomembrane system</location>
        <topology evidence="1">Multi-pass membrane protein</topology>
    </subcellularLocation>
</comment>
<keyword evidence="4 6" id="KW-0472">Membrane</keyword>
<gene>
    <name evidence="7" type="ORF">AX774_g1359</name>
</gene>
<keyword evidence="3 6" id="KW-1133">Transmembrane helix</keyword>
<dbReference type="InterPro" id="IPR042267">
    <property type="entry name" value="VTC_sf"/>
</dbReference>
<comment type="caution">
    <text evidence="7">The sequence shown here is derived from an EMBL/GenBank/DDBJ whole genome shotgun (WGS) entry which is preliminary data.</text>
</comment>
<dbReference type="EMBL" id="LSSK01000111">
    <property type="protein sequence ID" value="OMH85092.1"/>
    <property type="molecule type" value="Genomic_DNA"/>
</dbReference>
<name>A0A1R1PW07_ZANCU</name>